<feature type="compositionally biased region" description="Low complexity" evidence="1">
    <location>
        <begin position="40"/>
        <end position="52"/>
    </location>
</feature>
<accession>A0A1D8N9M8</accession>
<reference evidence="2 3" key="1">
    <citation type="journal article" date="2016" name="PLoS ONE">
        <title>Sequence Assembly of Yarrowia lipolytica Strain W29/CLIB89 Shows Transposable Element Diversity.</title>
        <authorList>
            <person name="Magnan C."/>
            <person name="Yu J."/>
            <person name="Chang I."/>
            <person name="Jahn E."/>
            <person name="Kanomata Y."/>
            <person name="Wu J."/>
            <person name="Zeller M."/>
            <person name="Oakes M."/>
            <person name="Baldi P."/>
            <person name="Sandmeyer S."/>
        </authorList>
    </citation>
    <scope>NUCLEOTIDE SEQUENCE [LARGE SCALE GENOMIC DNA]</scope>
    <source>
        <strain evidence="3">CLIB89(W29)</strain>
    </source>
</reference>
<dbReference type="GO" id="GO:0072344">
    <property type="term" value="P:rescue of stalled ribosome"/>
    <property type="evidence" value="ECO:0007669"/>
    <property type="project" value="TreeGrafter"/>
</dbReference>
<dbReference type="eggNOG" id="KOG2422">
    <property type="taxonomic scope" value="Eukaryota"/>
</dbReference>
<dbReference type="PANTHER" id="PTHR22684">
    <property type="entry name" value="NULP1-RELATED"/>
    <property type="match status" value="1"/>
</dbReference>
<dbReference type="GeneID" id="2909651"/>
<dbReference type="PANTHER" id="PTHR22684:SF0">
    <property type="entry name" value="RIBOSOME QUALITY CONTROL COMPLEX SUBUNIT TCF25"/>
    <property type="match status" value="1"/>
</dbReference>
<protein>
    <recommendedName>
        <fullName evidence="4">Transcriptional repressor TCF25-domain-containing protein</fullName>
    </recommendedName>
</protein>
<dbReference type="AlphaFoldDB" id="A0A1D8N9M8"/>
<sequence>MTSRHDDLILFTIQYNDTGQSTHTPATHNMSSAMRRMMGAKKAAQKQQAEAEVPADTASLAEQVQSLSVKDEPAEMSQSTPEPVPEPSAEPSSSSKSSSTSETSKQGPTEPIKPVQTKPAKSKAPKTAPASTGSTEEPTSGKSKKNKKGKEENAVPTTPLSVSPPLLNPEHEIKRIYGNIRLWDEDGTAENFTNQLTNNQKKNLEKLSRVWGGKDKRSVPGTTKKLTLVTIKPYWIPQIKSEMSVARLSADPGAFRFTHSDSYAEGEFQFVQRRAIGQDSADLFGQYPYNVSTLNQLAGNGINTGQASSESADLIERALYVFNRALLTSSQAVLGQSKFQFKYVENRQFYRTLYLYIDILARRGLWNTTLEFSKLIYSLDDADYDPYGCRYMMDHFAVQGGDTTAIKYMLEQKLAPQLGYSLALALLLDGKDAEAEQALRTAIKTFPWIGYTLAESLGTPHNHRFDSSGSDSAIEAQSQLYVLRNRTLWDDPKPKMLFTKVWDTVAFDYTRSKGPAHWYNMNESLKRHLVISGEPTLLKYAQPLAESDLYDDDPVPPREDVNVYSSGEFAASDVTLAGQNDGTDQAQDGELAPEVVAALAQIQQLCAEAGMDVMEAFQMVSMDVPEAMRGVLLTEVVNSFADE</sequence>
<evidence type="ECO:0000256" key="1">
    <source>
        <dbReference type="SAM" id="MobiDB-lite"/>
    </source>
</evidence>
<dbReference type="EMBL" id="CP017555">
    <property type="protein sequence ID" value="AOW02339.1"/>
    <property type="molecule type" value="Genomic_DNA"/>
</dbReference>
<feature type="compositionally biased region" description="Low complexity" evidence="1">
    <location>
        <begin position="155"/>
        <end position="165"/>
    </location>
</feature>
<dbReference type="Proteomes" id="UP000182444">
    <property type="component" value="Chromosome 1C"/>
</dbReference>
<dbReference type="VEuPathDB" id="FungiDB:YALI0_C04543g"/>
<gene>
    <name evidence="2" type="ORF">YALI1_C06041g</name>
</gene>
<dbReference type="KEGG" id="yli:2909651"/>
<dbReference type="GO" id="GO:1990116">
    <property type="term" value="P:ribosome-associated ubiquitin-dependent protein catabolic process"/>
    <property type="evidence" value="ECO:0007669"/>
    <property type="project" value="TreeGrafter"/>
</dbReference>
<dbReference type="GO" id="GO:1990112">
    <property type="term" value="C:RQC complex"/>
    <property type="evidence" value="ECO:0007669"/>
    <property type="project" value="TreeGrafter"/>
</dbReference>
<proteinExistence type="predicted"/>
<feature type="region of interest" description="Disordered" evidence="1">
    <location>
        <begin position="35"/>
        <end position="167"/>
    </location>
</feature>
<dbReference type="Pfam" id="PF04910">
    <property type="entry name" value="Tcf25"/>
    <property type="match status" value="1"/>
</dbReference>
<feature type="compositionally biased region" description="Low complexity" evidence="1">
    <location>
        <begin position="89"/>
        <end position="104"/>
    </location>
</feature>
<evidence type="ECO:0008006" key="4">
    <source>
        <dbReference type="Google" id="ProtNLM"/>
    </source>
</evidence>
<dbReference type="VEuPathDB" id="FungiDB:YALI1_C06041g"/>
<name>A0A1D8N9M8_YARLL</name>
<evidence type="ECO:0000313" key="3">
    <source>
        <dbReference type="Proteomes" id="UP000182444"/>
    </source>
</evidence>
<evidence type="ECO:0000313" key="2">
    <source>
        <dbReference type="EMBL" id="AOW02339.1"/>
    </source>
</evidence>
<dbReference type="RefSeq" id="XP_501446.3">
    <property type="nucleotide sequence ID" value="XM_501446.3"/>
</dbReference>
<dbReference type="InterPro" id="IPR006994">
    <property type="entry name" value="TCF25/Rqc1"/>
</dbReference>
<organism evidence="2 3">
    <name type="scientific">Yarrowia lipolytica</name>
    <name type="common">Candida lipolytica</name>
    <dbReference type="NCBI Taxonomy" id="4952"/>
    <lineage>
        <taxon>Eukaryota</taxon>
        <taxon>Fungi</taxon>
        <taxon>Dikarya</taxon>
        <taxon>Ascomycota</taxon>
        <taxon>Saccharomycotina</taxon>
        <taxon>Dipodascomycetes</taxon>
        <taxon>Dipodascales</taxon>
        <taxon>Dipodascales incertae sedis</taxon>
        <taxon>Yarrowia</taxon>
    </lineage>
</organism>